<feature type="transmembrane region" description="Helical" evidence="1">
    <location>
        <begin position="368"/>
        <end position="387"/>
    </location>
</feature>
<evidence type="ECO:0000256" key="1">
    <source>
        <dbReference type="SAM" id="Phobius"/>
    </source>
</evidence>
<gene>
    <name evidence="3" type="ORF">GCM10010919_24700</name>
</gene>
<dbReference type="Gene3D" id="2.60.40.2380">
    <property type="match status" value="1"/>
</dbReference>
<comment type="caution">
    <text evidence="3">The sequence shown here is derived from an EMBL/GenBank/DDBJ whole genome shotgun (WGS) entry which is preliminary data.</text>
</comment>
<evidence type="ECO:0000313" key="3">
    <source>
        <dbReference type="EMBL" id="GHG72432.1"/>
    </source>
</evidence>
<feature type="transmembrane region" description="Helical" evidence="1">
    <location>
        <begin position="195"/>
        <end position="212"/>
    </location>
</feature>
<feature type="transmembrane region" description="Helical" evidence="1">
    <location>
        <begin position="282"/>
        <end position="304"/>
    </location>
</feature>
<feature type="transmembrane region" description="Helical" evidence="1">
    <location>
        <begin position="224"/>
        <end position="245"/>
    </location>
</feature>
<dbReference type="Proteomes" id="UP000659697">
    <property type="component" value="Unassembled WGS sequence"/>
</dbReference>
<dbReference type="Pfam" id="PF07696">
    <property type="entry name" value="7TMR-DISMED2"/>
    <property type="match status" value="1"/>
</dbReference>
<feature type="transmembrane region" description="Helical" evidence="1">
    <location>
        <begin position="251"/>
        <end position="270"/>
    </location>
</feature>
<keyword evidence="1" id="KW-0472">Membrane</keyword>
<organism evidence="3 4">
    <name type="scientific">Alishewanella longhuensis</name>
    <dbReference type="NCBI Taxonomy" id="1091037"/>
    <lineage>
        <taxon>Bacteria</taxon>
        <taxon>Pseudomonadati</taxon>
        <taxon>Pseudomonadota</taxon>
        <taxon>Gammaproteobacteria</taxon>
        <taxon>Alteromonadales</taxon>
        <taxon>Alteromonadaceae</taxon>
        <taxon>Alishewanella</taxon>
    </lineage>
</organism>
<keyword evidence="1" id="KW-0812">Transmembrane</keyword>
<reference evidence="4" key="1">
    <citation type="journal article" date="2019" name="Int. J. Syst. Evol. Microbiol.">
        <title>The Global Catalogue of Microorganisms (GCM) 10K type strain sequencing project: providing services to taxonomists for standard genome sequencing and annotation.</title>
        <authorList>
            <consortium name="The Broad Institute Genomics Platform"/>
            <consortium name="The Broad Institute Genome Sequencing Center for Infectious Disease"/>
            <person name="Wu L."/>
            <person name="Ma J."/>
        </authorList>
    </citation>
    <scope>NUCLEOTIDE SEQUENCE [LARGE SCALE GENOMIC DNA]</scope>
    <source>
        <strain evidence="4">CGMCC 1.7003</strain>
    </source>
</reference>
<keyword evidence="4" id="KW-1185">Reference proteome</keyword>
<evidence type="ECO:0000313" key="4">
    <source>
        <dbReference type="Proteomes" id="UP000659697"/>
    </source>
</evidence>
<name>A0ABQ3L0R1_9ALTE</name>
<dbReference type="RefSeq" id="WP_189433326.1">
    <property type="nucleotide sequence ID" value="NZ_BNAO01000006.1"/>
</dbReference>
<proteinExistence type="predicted"/>
<protein>
    <recommendedName>
        <fullName evidence="2">7TM-DISM receptor extracellular domain-containing protein</fullName>
    </recommendedName>
</protein>
<accession>A0ABQ3L0R1</accession>
<keyword evidence="1" id="KW-1133">Transmembrane helix</keyword>
<feature type="transmembrane region" description="Helical" evidence="1">
    <location>
        <begin position="310"/>
        <end position="331"/>
    </location>
</feature>
<feature type="transmembrane region" description="Helical" evidence="1">
    <location>
        <begin position="343"/>
        <end position="362"/>
    </location>
</feature>
<evidence type="ECO:0000259" key="2">
    <source>
        <dbReference type="Pfam" id="PF07696"/>
    </source>
</evidence>
<dbReference type="InterPro" id="IPR011622">
    <property type="entry name" value="7TMR_DISM_rcpt_extracell_dom2"/>
</dbReference>
<sequence>MLAFTRFWHVTTLLLVTLLSSMQLTYATLALSQQLPLAQPELHYQITEATLTIESLVSNPALLHNFSELTPQQATIRTTEQQTVWLLAKVTNPYPEALSAVLSYHFLPADKVSFYKLARDLPSAELLGHMGSDLPFAERPLPLHSFSQPIQLAPTEQATFLLRLQDAALLGTELTLAPLPQLLRDSQRQLAYDNVVNGVLLLLVLLACYRGLQQRQFALYPLAGFYLAFLLVLNTLNGMGFSLLWPENPELNPVLLYISVGITLVFLTLFNRATLADKSGRFALYINTGCLLIALTLLFSPLYADGPLKLKLLFSCVSFILAATVLQALYTSLTSNLRYSSRFSLLAAAATLNLLLVQTRYLSSFAHWLNAGLFILLALSAVLLLSIPKHTKNRVN</sequence>
<feature type="domain" description="7TM-DISM receptor extracellular" evidence="2">
    <location>
        <begin position="47"/>
        <end position="175"/>
    </location>
</feature>
<dbReference type="EMBL" id="BNAO01000006">
    <property type="protein sequence ID" value="GHG72432.1"/>
    <property type="molecule type" value="Genomic_DNA"/>
</dbReference>